<organism evidence="1 2">
    <name type="scientific">Delitschia confertaspora ATCC 74209</name>
    <dbReference type="NCBI Taxonomy" id="1513339"/>
    <lineage>
        <taxon>Eukaryota</taxon>
        <taxon>Fungi</taxon>
        <taxon>Dikarya</taxon>
        <taxon>Ascomycota</taxon>
        <taxon>Pezizomycotina</taxon>
        <taxon>Dothideomycetes</taxon>
        <taxon>Pleosporomycetidae</taxon>
        <taxon>Pleosporales</taxon>
        <taxon>Delitschiaceae</taxon>
        <taxon>Delitschia</taxon>
    </lineage>
</organism>
<protein>
    <submittedName>
        <fullName evidence="1">Uncharacterized protein</fullName>
    </submittedName>
</protein>
<dbReference type="Proteomes" id="UP000799536">
    <property type="component" value="Unassembled WGS sequence"/>
</dbReference>
<sequence length="116" mass="13085">MVIQCQTFKNGRQGILVVLGLVVGCDWRRAAHQSPKRIGGIEGVVRSCRLGRVVISYLHFTQHQTYLHFYSAFPRLQSWSTAFWCSSFANSARLSFTSNLTGKLSCDHGVRCFLLC</sequence>
<dbReference type="AlphaFoldDB" id="A0A9P4MMG1"/>
<comment type="caution">
    <text evidence="1">The sequence shown here is derived from an EMBL/GenBank/DDBJ whole genome shotgun (WGS) entry which is preliminary data.</text>
</comment>
<name>A0A9P4MMG1_9PLEO</name>
<reference evidence="1" key="1">
    <citation type="journal article" date="2020" name="Stud. Mycol.">
        <title>101 Dothideomycetes genomes: a test case for predicting lifestyles and emergence of pathogens.</title>
        <authorList>
            <person name="Haridas S."/>
            <person name="Albert R."/>
            <person name="Binder M."/>
            <person name="Bloem J."/>
            <person name="Labutti K."/>
            <person name="Salamov A."/>
            <person name="Andreopoulos B."/>
            <person name="Baker S."/>
            <person name="Barry K."/>
            <person name="Bills G."/>
            <person name="Bluhm B."/>
            <person name="Cannon C."/>
            <person name="Castanera R."/>
            <person name="Culley D."/>
            <person name="Daum C."/>
            <person name="Ezra D."/>
            <person name="Gonzalez J."/>
            <person name="Henrissat B."/>
            <person name="Kuo A."/>
            <person name="Liang C."/>
            <person name="Lipzen A."/>
            <person name="Lutzoni F."/>
            <person name="Magnuson J."/>
            <person name="Mondo S."/>
            <person name="Nolan M."/>
            <person name="Ohm R."/>
            <person name="Pangilinan J."/>
            <person name="Park H.-J."/>
            <person name="Ramirez L."/>
            <person name="Alfaro M."/>
            <person name="Sun H."/>
            <person name="Tritt A."/>
            <person name="Yoshinaga Y."/>
            <person name="Zwiers L.-H."/>
            <person name="Turgeon B."/>
            <person name="Goodwin S."/>
            <person name="Spatafora J."/>
            <person name="Crous P."/>
            <person name="Grigoriev I."/>
        </authorList>
    </citation>
    <scope>NUCLEOTIDE SEQUENCE</scope>
    <source>
        <strain evidence="1">ATCC 74209</strain>
    </source>
</reference>
<keyword evidence="2" id="KW-1185">Reference proteome</keyword>
<dbReference type="EMBL" id="ML994157">
    <property type="protein sequence ID" value="KAF2198264.1"/>
    <property type="molecule type" value="Genomic_DNA"/>
</dbReference>
<proteinExistence type="predicted"/>
<accession>A0A9P4MMG1</accession>
<evidence type="ECO:0000313" key="1">
    <source>
        <dbReference type="EMBL" id="KAF2198264.1"/>
    </source>
</evidence>
<evidence type="ECO:0000313" key="2">
    <source>
        <dbReference type="Proteomes" id="UP000799536"/>
    </source>
</evidence>
<gene>
    <name evidence="1" type="ORF">GQ43DRAFT_168942</name>
</gene>